<evidence type="ECO:0000256" key="1">
    <source>
        <dbReference type="ARBA" id="ARBA00001526"/>
    </source>
</evidence>
<proteinExistence type="predicted"/>
<dbReference type="Proteomes" id="UP000199663">
    <property type="component" value="Unassembled WGS sequence"/>
</dbReference>
<evidence type="ECO:0000313" key="4">
    <source>
        <dbReference type="EMBL" id="SDZ20926.1"/>
    </source>
</evidence>
<dbReference type="InterPro" id="IPR000871">
    <property type="entry name" value="Beta-lactam_class-A"/>
</dbReference>
<feature type="chain" id="PRO_5046450039" evidence="2">
    <location>
        <begin position="22"/>
        <end position="302"/>
    </location>
</feature>
<name>A0A1H3R5P3_9BACT</name>
<feature type="domain" description="Beta-lactamase class A catalytic" evidence="3">
    <location>
        <begin position="47"/>
        <end position="272"/>
    </location>
</feature>
<evidence type="ECO:0000313" key="5">
    <source>
        <dbReference type="Proteomes" id="UP000199663"/>
    </source>
</evidence>
<keyword evidence="5" id="KW-1185">Reference proteome</keyword>
<reference evidence="4 5" key="1">
    <citation type="submission" date="2016-10" db="EMBL/GenBank/DDBJ databases">
        <authorList>
            <person name="Varghese N."/>
            <person name="Submissions S."/>
        </authorList>
    </citation>
    <scope>NUCLEOTIDE SEQUENCE [LARGE SCALE GENOMIC DNA]</scope>
    <source>
        <strain evidence="4 5">DSM 17997</strain>
    </source>
</reference>
<dbReference type="Pfam" id="PF13354">
    <property type="entry name" value="Beta-lactamase2"/>
    <property type="match status" value="1"/>
</dbReference>
<evidence type="ECO:0000259" key="3">
    <source>
        <dbReference type="Pfam" id="PF13354"/>
    </source>
</evidence>
<dbReference type="Gene3D" id="3.40.710.10">
    <property type="entry name" value="DD-peptidase/beta-lactamase superfamily"/>
    <property type="match status" value="1"/>
</dbReference>
<dbReference type="SUPFAM" id="SSF56601">
    <property type="entry name" value="beta-lactamase/transpeptidase-like"/>
    <property type="match status" value="1"/>
</dbReference>
<keyword evidence="2" id="KW-0732">Signal</keyword>
<protein>
    <submittedName>
        <fullName evidence="4">Beta-lactamase class A</fullName>
    </submittedName>
</protein>
<comment type="catalytic activity">
    <reaction evidence="1">
        <text>a beta-lactam + H2O = a substituted beta-amino acid</text>
        <dbReference type="Rhea" id="RHEA:20401"/>
        <dbReference type="ChEBI" id="CHEBI:15377"/>
        <dbReference type="ChEBI" id="CHEBI:35627"/>
        <dbReference type="ChEBI" id="CHEBI:140347"/>
        <dbReference type="EC" id="3.5.2.6"/>
    </reaction>
</comment>
<gene>
    <name evidence="4" type="ORF">SAMN05444412_107206</name>
</gene>
<dbReference type="InterPro" id="IPR012338">
    <property type="entry name" value="Beta-lactam/transpept-like"/>
</dbReference>
<accession>A0A1H3R5P3</accession>
<dbReference type="RefSeq" id="WP_033405299.1">
    <property type="nucleotide sequence ID" value="NZ_FNQC01000007.1"/>
</dbReference>
<sequence length="302" mass="33658">MQRQSLTLLFLSLFLWHCASKAPENEFPELESALLAELENAQGDFAIAFKTLDDPSQMVLINEKEVFHAASTMKVPVMIEMYKQAGQGKFSMKDSIPIINEFRSIVDSSLFSMDLGVDSQENLYERIGQQATYYELMYEMVTMSSNLATNILIEKIGADNINATMREMGVLDNQVLRGVEDLKAFDAGLNNTTTAYDLMLIMEAIAKGETVDSASSEEMMDILIDQKFNEMIPELLPKDVVVAHKTGAISGVEHDAAIVKLPDGRAYVLVILSKNLEDVEKGKSQIAQISKIIYEYVISTDK</sequence>
<dbReference type="EMBL" id="FNQC01000007">
    <property type="protein sequence ID" value="SDZ20926.1"/>
    <property type="molecule type" value="Genomic_DNA"/>
</dbReference>
<dbReference type="InterPro" id="IPR045155">
    <property type="entry name" value="Beta-lactam_cat"/>
</dbReference>
<dbReference type="PANTHER" id="PTHR35333">
    <property type="entry name" value="BETA-LACTAMASE"/>
    <property type="match status" value="1"/>
</dbReference>
<dbReference type="PANTHER" id="PTHR35333:SF4">
    <property type="entry name" value="SLR0121 PROTEIN"/>
    <property type="match status" value="1"/>
</dbReference>
<evidence type="ECO:0000256" key="2">
    <source>
        <dbReference type="SAM" id="SignalP"/>
    </source>
</evidence>
<feature type="signal peptide" evidence="2">
    <location>
        <begin position="1"/>
        <end position="21"/>
    </location>
</feature>
<organism evidence="4 5">
    <name type="scientific">Rhodonellum ikkaensis</name>
    <dbReference type="NCBI Taxonomy" id="336829"/>
    <lineage>
        <taxon>Bacteria</taxon>
        <taxon>Pseudomonadati</taxon>
        <taxon>Bacteroidota</taxon>
        <taxon>Cytophagia</taxon>
        <taxon>Cytophagales</taxon>
        <taxon>Cytophagaceae</taxon>
        <taxon>Rhodonellum</taxon>
    </lineage>
</organism>
<comment type="caution">
    <text evidence="4">The sequence shown here is derived from an EMBL/GenBank/DDBJ whole genome shotgun (WGS) entry which is preliminary data.</text>
</comment>